<evidence type="ECO:0000313" key="1">
    <source>
        <dbReference type="EMBL" id="RIV79524.1"/>
    </source>
</evidence>
<dbReference type="RefSeq" id="WP_119512356.1">
    <property type="nucleotide sequence ID" value="NZ_QXFK01000014.1"/>
</dbReference>
<dbReference type="OrthoDB" id="7428999at2"/>
<dbReference type="AlphaFoldDB" id="A0A418NJX1"/>
<comment type="caution">
    <text evidence="1">The sequence shown here is derived from an EMBL/GenBank/DDBJ whole genome shotgun (WGS) entry which is preliminary data.</text>
</comment>
<keyword evidence="2" id="KW-1185">Reference proteome</keyword>
<gene>
    <name evidence="1" type="ORF">D2V04_05995</name>
</gene>
<name>A0A418NJX1_9SPHN</name>
<proteinExistence type="predicted"/>
<reference evidence="1 2" key="1">
    <citation type="submission" date="2018-08" db="EMBL/GenBank/DDBJ databases">
        <title>Altererythrobacter sp.Ery1 and Ery12, the genome sequencing of novel strains in genus Alterythrobacter.</title>
        <authorList>
            <person name="Cheng H."/>
            <person name="Wu Y.-H."/>
            <person name="Fang C."/>
            <person name="Xu X.-W."/>
        </authorList>
    </citation>
    <scope>NUCLEOTIDE SEQUENCE [LARGE SCALE GENOMIC DNA]</scope>
    <source>
        <strain evidence="1 2">Ery1</strain>
    </source>
</reference>
<organism evidence="1 2">
    <name type="scientific">Pelagerythrobacter aerophilus</name>
    <dbReference type="NCBI Taxonomy" id="2306995"/>
    <lineage>
        <taxon>Bacteria</taxon>
        <taxon>Pseudomonadati</taxon>
        <taxon>Pseudomonadota</taxon>
        <taxon>Alphaproteobacteria</taxon>
        <taxon>Sphingomonadales</taxon>
        <taxon>Erythrobacteraceae</taxon>
        <taxon>Pelagerythrobacter</taxon>
    </lineage>
</organism>
<evidence type="ECO:0000313" key="2">
    <source>
        <dbReference type="Proteomes" id="UP000285092"/>
    </source>
</evidence>
<sequence length="64" mass="7096">MDGERIERAVQRIEAALGRIAKAADDYNPAPPSVSGLVVEHERLREATVGALKELDTLIERLER</sequence>
<dbReference type="Proteomes" id="UP000285092">
    <property type="component" value="Unassembled WGS sequence"/>
</dbReference>
<protein>
    <submittedName>
        <fullName evidence="1">Uncharacterized protein</fullName>
    </submittedName>
</protein>
<accession>A0A418NJX1</accession>
<dbReference type="EMBL" id="QXFK01000014">
    <property type="protein sequence ID" value="RIV79524.1"/>
    <property type="molecule type" value="Genomic_DNA"/>
</dbReference>